<dbReference type="AlphaFoldDB" id="A0A2U1K6G9"/>
<dbReference type="GO" id="GO:0043022">
    <property type="term" value="F:ribosome binding"/>
    <property type="evidence" value="ECO:0007669"/>
    <property type="project" value="UniProtKB-UniRule"/>
</dbReference>
<dbReference type="Gene3D" id="3.30.70.2570">
    <property type="entry name" value="Elongation factor 4, C-terminal domain"/>
    <property type="match status" value="1"/>
</dbReference>
<dbReference type="InterPro" id="IPR005225">
    <property type="entry name" value="Small_GTP-bd"/>
</dbReference>
<evidence type="ECO:0000256" key="10">
    <source>
        <dbReference type="ARBA" id="ARBA00061052"/>
    </source>
</evidence>
<feature type="binding site" evidence="12">
    <location>
        <begin position="140"/>
        <end position="143"/>
    </location>
    <ligand>
        <name>GTP</name>
        <dbReference type="ChEBI" id="CHEBI:37565"/>
    </ligand>
</feature>
<dbReference type="Gene3D" id="2.40.30.10">
    <property type="entry name" value="Translation factors"/>
    <property type="match status" value="1"/>
</dbReference>
<dbReference type="Pfam" id="PF00679">
    <property type="entry name" value="EFG_C"/>
    <property type="match status" value="1"/>
</dbReference>
<keyword evidence="15" id="KW-1185">Reference proteome</keyword>
<dbReference type="OrthoDB" id="9804431at2"/>
<dbReference type="PROSITE" id="PS00301">
    <property type="entry name" value="G_TR_1"/>
    <property type="match status" value="1"/>
</dbReference>
<dbReference type="HAMAP" id="MF_00071">
    <property type="entry name" value="LepA"/>
    <property type="match status" value="1"/>
</dbReference>
<dbReference type="EC" id="3.6.5.n1" evidence="11 12"/>
<dbReference type="CDD" id="cd03699">
    <property type="entry name" value="EF4_II"/>
    <property type="match status" value="1"/>
</dbReference>
<sequence>MNREEKLARQSRIRNFSIIAHIDHGKSTLADRILEETGALTQRELKEQTLDAMDLERERGITIKLNAVQLNYKAKDGQDYIFHLIDTPGHVDFTYEVSRSLAACEGALLIVDAAQGIEAQTLANVYLALENDLEILPVINKIDLPSADPERVKREIEDVIGLDASEAVLASAKTGIGISEILEQIVEKVPPPDKDPDAPLKALIFDSLYDSYRGVVAYIRIVEGSVKIGDKIRMMATGKEFEVTELGVFSPKAIEKEELTVGDVGYLTASIKNVGDTRVGDTITSVSNPADEPLPGYRKMNPMVFCGMYPIDSNQYNDLREALERLELNDSSLQYEPETSQALGFGFRCGFLGLLHMEIIQERIEREFNIDLITTAPSVIYEVELADGELLTVDNPANMPPAQKISSVKEPFVKATIMTPKEYVGSVMELCQKKRGEFIDMQYLDENRVSIVYHLPLSEIVYDFFDQLKSSTKGYASLDYELIGYKESKLVKMEILLNGEKIDALSIIVHKDFAFERGKAITEKLKELIPRQQFEVPVQATIGQKIIARSTIKALRKNVLAKCYGGDVSRKRKLLEKQKEGKKRMKTVGKVDVPQEAFMAVLRMDND</sequence>
<evidence type="ECO:0000256" key="5">
    <source>
        <dbReference type="ARBA" id="ARBA00022917"/>
    </source>
</evidence>
<evidence type="ECO:0000256" key="12">
    <source>
        <dbReference type="HAMAP-Rule" id="MF_00071"/>
    </source>
</evidence>
<keyword evidence="14" id="KW-0251">Elongation factor</keyword>
<feature type="binding site" evidence="12">
    <location>
        <begin position="23"/>
        <end position="28"/>
    </location>
    <ligand>
        <name>GTP</name>
        <dbReference type="ChEBI" id="CHEBI:37565"/>
    </ligand>
</feature>
<dbReference type="PANTHER" id="PTHR43512:SF4">
    <property type="entry name" value="TRANSLATION FACTOR GUF1 HOMOLOG, CHLOROPLASTIC"/>
    <property type="match status" value="1"/>
</dbReference>
<evidence type="ECO:0000259" key="13">
    <source>
        <dbReference type="PROSITE" id="PS51722"/>
    </source>
</evidence>
<dbReference type="GO" id="GO:0003924">
    <property type="term" value="F:GTPase activity"/>
    <property type="evidence" value="ECO:0007669"/>
    <property type="project" value="UniProtKB-UniRule"/>
</dbReference>
<dbReference type="FunFam" id="3.40.50.300:FF:000078">
    <property type="entry name" value="Elongation factor 4"/>
    <property type="match status" value="1"/>
</dbReference>
<dbReference type="GO" id="GO:0045727">
    <property type="term" value="P:positive regulation of translation"/>
    <property type="evidence" value="ECO:0007669"/>
    <property type="project" value="UniProtKB-UniRule"/>
</dbReference>
<keyword evidence="2 12" id="KW-1003">Cell membrane</keyword>
<dbReference type="Pfam" id="PF06421">
    <property type="entry name" value="LepA_C"/>
    <property type="match status" value="1"/>
</dbReference>
<dbReference type="InterPro" id="IPR038363">
    <property type="entry name" value="LepA_C_sf"/>
</dbReference>
<dbReference type="Gene3D" id="3.30.70.870">
    <property type="entry name" value="Elongation Factor G (Translational Gtpase), domain 3"/>
    <property type="match status" value="1"/>
</dbReference>
<dbReference type="SUPFAM" id="SSF50447">
    <property type="entry name" value="Translation proteins"/>
    <property type="match status" value="1"/>
</dbReference>
<dbReference type="GO" id="GO:0003746">
    <property type="term" value="F:translation elongation factor activity"/>
    <property type="evidence" value="ECO:0007669"/>
    <property type="project" value="UniProtKB-UniRule"/>
</dbReference>
<dbReference type="FunFam" id="3.30.70.870:FF:000004">
    <property type="entry name" value="Translation factor GUF1, mitochondrial"/>
    <property type="match status" value="1"/>
</dbReference>
<keyword evidence="7 12" id="KW-0472">Membrane</keyword>
<dbReference type="FunFam" id="3.30.70.240:FF:000007">
    <property type="entry name" value="Translation factor GUF1, mitochondrial"/>
    <property type="match status" value="1"/>
</dbReference>
<comment type="similarity">
    <text evidence="10">Belongs to the GTP-binding elongation factor family. LepA subfamily.</text>
</comment>
<comment type="function">
    <text evidence="9 12">Required for accurate and efficient protein synthesis under certain stress conditions. May act as a fidelity factor of the translation reaction, by catalyzing a one-codon backward translocation of tRNAs on improperly translocated ribosomes. Back-translocation proceeds from a post-translocation (POST) complex to a pre-translocation (PRE) complex, thus giving elongation factor G a second chance to translocate the tRNAs correctly. Binds to ribosomes in a GTP-dependent manner.</text>
</comment>
<dbReference type="NCBIfam" id="TIGR00231">
    <property type="entry name" value="small_GTP"/>
    <property type="match status" value="1"/>
</dbReference>
<comment type="similarity">
    <text evidence="1 12">Belongs to the TRAFAC class translation factor GTPase superfamily. Classic translation factor GTPase family. LepA subfamily.</text>
</comment>
<dbReference type="Pfam" id="PF00009">
    <property type="entry name" value="GTP_EFTU"/>
    <property type="match status" value="1"/>
</dbReference>
<evidence type="ECO:0000313" key="15">
    <source>
        <dbReference type="Proteomes" id="UP000245998"/>
    </source>
</evidence>
<evidence type="ECO:0000313" key="14">
    <source>
        <dbReference type="EMBL" id="PWA12488.1"/>
    </source>
</evidence>
<dbReference type="GO" id="GO:0005525">
    <property type="term" value="F:GTP binding"/>
    <property type="evidence" value="ECO:0007669"/>
    <property type="project" value="UniProtKB-UniRule"/>
</dbReference>
<dbReference type="FunFam" id="3.30.70.2570:FF:000001">
    <property type="entry name" value="Translation factor GUF1, mitochondrial"/>
    <property type="match status" value="1"/>
</dbReference>
<comment type="caution">
    <text evidence="14">The sequence shown here is derived from an EMBL/GenBank/DDBJ whole genome shotgun (WGS) entry which is preliminary data.</text>
</comment>
<evidence type="ECO:0000256" key="4">
    <source>
        <dbReference type="ARBA" id="ARBA00022801"/>
    </source>
</evidence>
<keyword evidence="3 12" id="KW-0547">Nucleotide-binding</keyword>
<dbReference type="Gene3D" id="3.40.50.300">
    <property type="entry name" value="P-loop containing nucleotide triphosphate hydrolases"/>
    <property type="match status" value="1"/>
</dbReference>
<evidence type="ECO:0000256" key="8">
    <source>
        <dbReference type="ARBA" id="ARBA00050293"/>
    </source>
</evidence>
<reference evidence="14 15" key="1">
    <citation type="submission" date="2018-04" db="EMBL/GenBank/DDBJ databases">
        <title>Camelliibacillus theae gen. nov., sp. nov., isolated from Pu'er tea.</title>
        <authorList>
            <person name="Niu L."/>
        </authorList>
    </citation>
    <scope>NUCLEOTIDE SEQUENCE [LARGE SCALE GENOMIC DNA]</scope>
    <source>
        <strain evidence="14 15">T8</strain>
    </source>
</reference>
<dbReference type="SUPFAM" id="SSF54980">
    <property type="entry name" value="EF-G C-terminal domain-like"/>
    <property type="match status" value="2"/>
</dbReference>
<dbReference type="SMART" id="SM00838">
    <property type="entry name" value="EFG_C"/>
    <property type="match status" value="1"/>
</dbReference>
<dbReference type="Proteomes" id="UP000245998">
    <property type="component" value="Unassembled WGS sequence"/>
</dbReference>
<dbReference type="CDD" id="cd01890">
    <property type="entry name" value="LepA"/>
    <property type="match status" value="1"/>
</dbReference>
<dbReference type="RefSeq" id="WP_116553905.1">
    <property type="nucleotide sequence ID" value="NZ_QCZG01000008.1"/>
</dbReference>
<evidence type="ECO:0000256" key="9">
    <source>
        <dbReference type="ARBA" id="ARBA00057626"/>
    </source>
</evidence>
<dbReference type="InterPro" id="IPR031157">
    <property type="entry name" value="G_TR_CS"/>
</dbReference>
<evidence type="ECO:0000256" key="3">
    <source>
        <dbReference type="ARBA" id="ARBA00022741"/>
    </source>
</evidence>
<dbReference type="InterPro" id="IPR004161">
    <property type="entry name" value="EFTu-like_2"/>
</dbReference>
<dbReference type="InterPro" id="IPR035647">
    <property type="entry name" value="EFG_III/V"/>
</dbReference>
<dbReference type="EMBL" id="QCZG01000008">
    <property type="protein sequence ID" value="PWA12488.1"/>
    <property type="molecule type" value="Genomic_DNA"/>
</dbReference>
<keyword evidence="5 12" id="KW-0648">Protein biosynthesis</keyword>
<proteinExistence type="inferred from homology"/>
<dbReference type="Pfam" id="PF03144">
    <property type="entry name" value="GTP_EFTU_D2"/>
    <property type="match status" value="1"/>
</dbReference>
<dbReference type="CDD" id="cd16260">
    <property type="entry name" value="EF4_III"/>
    <property type="match status" value="1"/>
</dbReference>
<keyword evidence="6 12" id="KW-0342">GTP-binding</keyword>
<accession>A0A2U1K6G9</accession>
<evidence type="ECO:0000256" key="6">
    <source>
        <dbReference type="ARBA" id="ARBA00023134"/>
    </source>
</evidence>
<keyword evidence="4 12" id="KW-0378">Hydrolase</keyword>
<evidence type="ECO:0000256" key="1">
    <source>
        <dbReference type="ARBA" id="ARBA00005454"/>
    </source>
</evidence>
<name>A0A2U1K6G9_9BACI</name>
<dbReference type="Gene3D" id="3.30.70.240">
    <property type="match status" value="1"/>
</dbReference>
<dbReference type="SUPFAM" id="SSF52540">
    <property type="entry name" value="P-loop containing nucleoside triphosphate hydrolases"/>
    <property type="match status" value="1"/>
</dbReference>
<dbReference type="GO" id="GO:0005886">
    <property type="term" value="C:plasma membrane"/>
    <property type="evidence" value="ECO:0007669"/>
    <property type="project" value="UniProtKB-SubCell"/>
</dbReference>
<dbReference type="InterPro" id="IPR006297">
    <property type="entry name" value="EF-4"/>
</dbReference>
<dbReference type="InterPro" id="IPR035654">
    <property type="entry name" value="LepA_IV"/>
</dbReference>
<evidence type="ECO:0000256" key="2">
    <source>
        <dbReference type="ARBA" id="ARBA00022475"/>
    </source>
</evidence>
<evidence type="ECO:0000256" key="11">
    <source>
        <dbReference type="ARBA" id="ARBA00066744"/>
    </source>
</evidence>
<dbReference type="PANTHER" id="PTHR43512">
    <property type="entry name" value="TRANSLATION FACTOR GUF1-RELATED"/>
    <property type="match status" value="1"/>
</dbReference>
<dbReference type="InterPro" id="IPR000795">
    <property type="entry name" value="T_Tr_GTP-bd_dom"/>
</dbReference>
<comment type="subcellular location">
    <subcellularLocation>
        <location evidence="12">Cell membrane</location>
        <topology evidence="12">Peripheral membrane protein</topology>
        <orientation evidence="12">Cytoplasmic side</orientation>
    </subcellularLocation>
</comment>
<dbReference type="PRINTS" id="PR00315">
    <property type="entry name" value="ELONGATNFCT"/>
</dbReference>
<evidence type="ECO:0000256" key="7">
    <source>
        <dbReference type="ARBA" id="ARBA00023136"/>
    </source>
</evidence>
<gene>
    <name evidence="12" type="primary">lepA</name>
    <name evidence="14" type="ORF">DCC39_05605</name>
</gene>
<organism evidence="14 15">
    <name type="scientific">Pueribacillus theae</name>
    <dbReference type="NCBI Taxonomy" id="2171751"/>
    <lineage>
        <taxon>Bacteria</taxon>
        <taxon>Bacillati</taxon>
        <taxon>Bacillota</taxon>
        <taxon>Bacilli</taxon>
        <taxon>Bacillales</taxon>
        <taxon>Bacillaceae</taxon>
        <taxon>Pueribacillus</taxon>
    </lineage>
</organism>
<dbReference type="PROSITE" id="PS51722">
    <property type="entry name" value="G_TR_2"/>
    <property type="match status" value="1"/>
</dbReference>
<dbReference type="InterPro" id="IPR000640">
    <property type="entry name" value="EFG_V-like"/>
</dbReference>
<dbReference type="FunFam" id="2.40.30.10:FF:000015">
    <property type="entry name" value="Translation factor GUF1, mitochondrial"/>
    <property type="match status" value="1"/>
</dbReference>
<dbReference type="InterPro" id="IPR027417">
    <property type="entry name" value="P-loop_NTPase"/>
</dbReference>
<dbReference type="CDD" id="cd03709">
    <property type="entry name" value="lepA_C"/>
    <property type="match status" value="1"/>
</dbReference>
<comment type="catalytic activity">
    <reaction evidence="8 12">
        <text>GTP + H2O = GDP + phosphate + H(+)</text>
        <dbReference type="Rhea" id="RHEA:19669"/>
        <dbReference type="ChEBI" id="CHEBI:15377"/>
        <dbReference type="ChEBI" id="CHEBI:15378"/>
        <dbReference type="ChEBI" id="CHEBI:37565"/>
        <dbReference type="ChEBI" id="CHEBI:43474"/>
        <dbReference type="ChEBI" id="CHEBI:58189"/>
        <dbReference type="EC" id="3.6.5.n1"/>
    </reaction>
</comment>
<feature type="domain" description="Tr-type G" evidence="13">
    <location>
        <begin position="11"/>
        <end position="193"/>
    </location>
</feature>
<protein>
    <recommendedName>
        <fullName evidence="11 12">Elongation factor 4</fullName>
        <shortName evidence="12">EF-4</shortName>
        <ecNumber evidence="11 12">3.6.5.n1</ecNumber>
    </recommendedName>
    <alternativeName>
        <fullName evidence="12">Ribosomal back-translocase LepA</fullName>
    </alternativeName>
</protein>
<dbReference type="InterPro" id="IPR013842">
    <property type="entry name" value="LepA_CTD"/>
</dbReference>
<dbReference type="NCBIfam" id="TIGR01393">
    <property type="entry name" value="lepA"/>
    <property type="match status" value="1"/>
</dbReference>
<dbReference type="InterPro" id="IPR009000">
    <property type="entry name" value="Transl_B-barrel_sf"/>
</dbReference>